<protein>
    <submittedName>
        <fullName evidence="2">Uncharacterized protein</fullName>
    </submittedName>
</protein>
<proteinExistence type="predicted"/>
<feature type="compositionally biased region" description="Polar residues" evidence="1">
    <location>
        <begin position="59"/>
        <end position="71"/>
    </location>
</feature>
<evidence type="ECO:0000256" key="1">
    <source>
        <dbReference type="SAM" id="MobiDB-lite"/>
    </source>
</evidence>
<evidence type="ECO:0000313" key="2">
    <source>
        <dbReference type="EMBL" id="ABF54832.1"/>
    </source>
</evidence>
<dbReference type="eggNOG" id="COG0315">
    <property type="taxonomic scope" value="Bacteria"/>
</dbReference>
<name>Q1GNE0_SPHAL</name>
<dbReference type="STRING" id="317655.Sala_3129"/>
<dbReference type="EMBL" id="CP000356">
    <property type="protein sequence ID" value="ABF54832.1"/>
    <property type="molecule type" value="Genomic_DNA"/>
</dbReference>
<evidence type="ECO:0000313" key="3">
    <source>
        <dbReference type="Proteomes" id="UP000006578"/>
    </source>
</evidence>
<reference evidence="2 3" key="1">
    <citation type="journal article" date="2009" name="Proc. Natl. Acad. Sci. U.S.A.">
        <title>The genomic basis of trophic strategy in marine bacteria.</title>
        <authorList>
            <person name="Lauro F.M."/>
            <person name="McDougald D."/>
            <person name="Thomas T."/>
            <person name="Williams T.J."/>
            <person name="Egan S."/>
            <person name="Rice S."/>
            <person name="DeMaere M.Z."/>
            <person name="Ting L."/>
            <person name="Ertan H."/>
            <person name="Johnson J."/>
            <person name="Ferriera S."/>
            <person name="Lapidus A."/>
            <person name="Anderson I."/>
            <person name="Kyrpides N."/>
            <person name="Munk A.C."/>
            <person name="Detter C."/>
            <person name="Han C.S."/>
            <person name="Brown M.V."/>
            <person name="Robb F.T."/>
            <person name="Kjelleberg S."/>
            <person name="Cavicchioli R."/>
        </authorList>
    </citation>
    <scope>NUCLEOTIDE SEQUENCE [LARGE SCALE GENOMIC DNA]</scope>
    <source>
        <strain evidence="3">DSM 13593 / LMG 18877 / RB2256</strain>
    </source>
</reference>
<dbReference type="AlphaFoldDB" id="Q1GNE0"/>
<gene>
    <name evidence="2" type="ordered locus">Sala_3129</name>
</gene>
<accession>Q1GNE0</accession>
<sequence length="83" mass="9013">MGWRAAIKPSPLQGRGLGEGDHPNPSQLRLGSKLPSLRVSPLKGREPEMPTAAIGRNQPFPSQHRSAPRFSTTTARPRLLPTP</sequence>
<dbReference type="KEGG" id="sal:Sala_3129"/>
<feature type="compositionally biased region" description="Low complexity" evidence="1">
    <location>
        <begin position="72"/>
        <end position="83"/>
    </location>
</feature>
<dbReference type="Proteomes" id="UP000006578">
    <property type="component" value="Chromosome"/>
</dbReference>
<dbReference type="HOGENOM" id="CLU_2540828_0_0_5"/>
<feature type="region of interest" description="Disordered" evidence="1">
    <location>
        <begin position="1"/>
        <end position="83"/>
    </location>
</feature>
<organism evidence="2 3">
    <name type="scientific">Sphingopyxis alaskensis (strain DSM 13593 / LMG 18877 / RB2256)</name>
    <name type="common">Sphingomonas alaskensis</name>
    <dbReference type="NCBI Taxonomy" id="317655"/>
    <lineage>
        <taxon>Bacteria</taxon>
        <taxon>Pseudomonadati</taxon>
        <taxon>Pseudomonadota</taxon>
        <taxon>Alphaproteobacteria</taxon>
        <taxon>Sphingomonadales</taxon>
        <taxon>Sphingomonadaceae</taxon>
        <taxon>Sphingopyxis</taxon>
    </lineage>
</organism>
<keyword evidence="3" id="KW-1185">Reference proteome</keyword>